<accession>A0A3R9N2I2</accession>
<dbReference type="Proteomes" id="UP000270291">
    <property type="component" value="Unassembled WGS sequence"/>
</dbReference>
<evidence type="ECO:0000313" key="2">
    <source>
        <dbReference type="EMBL" id="RSK46604.1"/>
    </source>
</evidence>
<reference evidence="2 3" key="1">
    <citation type="submission" date="2018-12" db="EMBL/GenBank/DDBJ databases">
        <authorList>
            <person name="Feng G."/>
            <person name="Zhu H."/>
        </authorList>
    </citation>
    <scope>NUCLEOTIDE SEQUENCE [LARGE SCALE GENOMIC DNA]</scope>
    <source>
        <strain evidence="2 3">LMG 26000</strain>
    </source>
</reference>
<evidence type="ECO:0000313" key="3">
    <source>
        <dbReference type="Proteomes" id="UP000270291"/>
    </source>
</evidence>
<evidence type="ECO:0008006" key="4">
    <source>
        <dbReference type="Google" id="ProtNLM"/>
    </source>
</evidence>
<dbReference type="RefSeq" id="WP_125436104.1">
    <property type="nucleotide sequence ID" value="NZ_RWIU01000001.1"/>
</dbReference>
<keyword evidence="3" id="KW-1185">Reference proteome</keyword>
<feature type="chain" id="PRO_5018525137" description="Outer membrane protein beta-barrel domain-containing protein" evidence="1">
    <location>
        <begin position="20"/>
        <end position="218"/>
    </location>
</feature>
<dbReference type="AlphaFoldDB" id="A0A3R9N2I2"/>
<evidence type="ECO:0000256" key="1">
    <source>
        <dbReference type="SAM" id="SignalP"/>
    </source>
</evidence>
<sequence>MLQHFLSVALVAAPLVASAGTVSSVFAPDTMGVVSPAPVSRVDPGNRRPWYRPSHVVLQTGGGLGMVAGGAGFTLKDRLELDVLVGYVPEKHAGSALSLASAKLLYSPWTLPIKDKWSVKPLTVGGYISYTHGTINDEKPNQYPKGYYWFSTDTRIGPVLGSRLSYALPPTASGYARNLSAYYELGTNDLYIVSYAQNRKSLSPADILVLSLGLKLDI</sequence>
<name>A0A3R9N2I2_9BACT</name>
<proteinExistence type="predicted"/>
<keyword evidence="1" id="KW-0732">Signal</keyword>
<comment type="caution">
    <text evidence="2">The sequence shown here is derived from an EMBL/GenBank/DDBJ whole genome shotgun (WGS) entry which is preliminary data.</text>
</comment>
<feature type="signal peptide" evidence="1">
    <location>
        <begin position="1"/>
        <end position="19"/>
    </location>
</feature>
<gene>
    <name evidence="2" type="ORF">EI293_05450</name>
</gene>
<organism evidence="2 3">
    <name type="scientific">Hymenobacter perfusus</name>
    <dbReference type="NCBI Taxonomy" id="1236770"/>
    <lineage>
        <taxon>Bacteria</taxon>
        <taxon>Pseudomonadati</taxon>
        <taxon>Bacteroidota</taxon>
        <taxon>Cytophagia</taxon>
        <taxon>Cytophagales</taxon>
        <taxon>Hymenobacteraceae</taxon>
        <taxon>Hymenobacter</taxon>
    </lineage>
</organism>
<protein>
    <recommendedName>
        <fullName evidence="4">Outer membrane protein beta-barrel domain-containing protein</fullName>
    </recommendedName>
</protein>
<dbReference type="OrthoDB" id="5381546at2"/>
<dbReference type="EMBL" id="RWIU01000001">
    <property type="protein sequence ID" value="RSK46604.1"/>
    <property type="molecule type" value="Genomic_DNA"/>
</dbReference>